<keyword evidence="8" id="KW-1185">Reference proteome</keyword>
<dbReference type="EMBL" id="JXLP01000001">
    <property type="protein sequence ID" value="KIL80383.1"/>
    <property type="molecule type" value="Genomic_DNA"/>
</dbReference>
<evidence type="ECO:0000256" key="3">
    <source>
        <dbReference type="ARBA" id="ARBA00022801"/>
    </source>
</evidence>
<keyword evidence="4" id="KW-0788">Thiol protease</keyword>
<sequence>MKKQLVGLGLAAMMVCSAGTSALAATPAAPAKQTVQKLTPAQQIKNITDYALKLKGTPYKAGGTTVKGFDASGYVQHVFGKHGVKLPRSSADMYKAGTAVAKDKLNKGDLVFYNTTGKKGNHISFVAIYLGKNQMIGVSSKNGVAVIDMENSYWKTKFVGAKRVVK</sequence>
<feature type="signal peptide" evidence="5">
    <location>
        <begin position="1"/>
        <end position="24"/>
    </location>
</feature>
<evidence type="ECO:0000313" key="8">
    <source>
        <dbReference type="Proteomes" id="UP000031982"/>
    </source>
</evidence>
<dbReference type="InterPro" id="IPR000064">
    <property type="entry name" value="NLP_P60_dom"/>
</dbReference>
<evidence type="ECO:0000256" key="4">
    <source>
        <dbReference type="ARBA" id="ARBA00022807"/>
    </source>
</evidence>
<feature type="chain" id="PRO_5047444427" description="NlpC/P60 domain-containing protein" evidence="5">
    <location>
        <begin position="25"/>
        <end position="166"/>
    </location>
</feature>
<comment type="similarity">
    <text evidence="1">Belongs to the peptidase C40 family.</text>
</comment>
<feature type="domain" description="NlpC/P60" evidence="6">
    <location>
        <begin position="41"/>
        <end position="165"/>
    </location>
</feature>
<dbReference type="InterPro" id="IPR038765">
    <property type="entry name" value="Papain-like_cys_pep_sf"/>
</dbReference>
<dbReference type="Proteomes" id="UP000031982">
    <property type="component" value="Unassembled WGS sequence"/>
</dbReference>
<dbReference type="RefSeq" id="WP_041099640.1">
    <property type="nucleotide sequence ID" value="NZ_JARTHD010000068.1"/>
</dbReference>
<evidence type="ECO:0000256" key="2">
    <source>
        <dbReference type="ARBA" id="ARBA00022670"/>
    </source>
</evidence>
<name>A0ABR5B0A5_BACBA</name>
<dbReference type="SUPFAM" id="SSF54001">
    <property type="entry name" value="Cysteine proteinases"/>
    <property type="match status" value="1"/>
</dbReference>
<accession>A0ABR5B0A5</accession>
<keyword evidence="3" id="KW-0378">Hydrolase</keyword>
<dbReference type="PANTHER" id="PTHR47053:SF1">
    <property type="entry name" value="MUREIN DD-ENDOPEPTIDASE MEPH-RELATED"/>
    <property type="match status" value="1"/>
</dbReference>
<keyword evidence="5" id="KW-0732">Signal</keyword>
<dbReference type="Gene3D" id="3.90.1720.10">
    <property type="entry name" value="endopeptidase domain like (from Nostoc punctiforme)"/>
    <property type="match status" value="1"/>
</dbReference>
<gene>
    <name evidence="7" type="ORF">SD77_0231</name>
</gene>
<organism evidence="7 8">
    <name type="scientific">Bacillus badius</name>
    <dbReference type="NCBI Taxonomy" id="1455"/>
    <lineage>
        <taxon>Bacteria</taxon>
        <taxon>Bacillati</taxon>
        <taxon>Bacillota</taxon>
        <taxon>Bacilli</taxon>
        <taxon>Bacillales</taxon>
        <taxon>Bacillaceae</taxon>
        <taxon>Pseudobacillus</taxon>
    </lineage>
</organism>
<evidence type="ECO:0000313" key="7">
    <source>
        <dbReference type="EMBL" id="KIL80383.1"/>
    </source>
</evidence>
<dbReference type="PROSITE" id="PS51935">
    <property type="entry name" value="NLPC_P60"/>
    <property type="match status" value="1"/>
</dbReference>
<proteinExistence type="inferred from homology"/>
<dbReference type="Pfam" id="PF00877">
    <property type="entry name" value="NLPC_P60"/>
    <property type="match status" value="1"/>
</dbReference>
<protein>
    <recommendedName>
        <fullName evidence="6">NlpC/P60 domain-containing protein</fullName>
    </recommendedName>
</protein>
<dbReference type="InterPro" id="IPR051202">
    <property type="entry name" value="Peptidase_C40"/>
</dbReference>
<evidence type="ECO:0000259" key="6">
    <source>
        <dbReference type="PROSITE" id="PS51935"/>
    </source>
</evidence>
<dbReference type="PANTHER" id="PTHR47053">
    <property type="entry name" value="MUREIN DD-ENDOPEPTIDASE MEPH-RELATED"/>
    <property type="match status" value="1"/>
</dbReference>
<reference evidence="7 8" key="1">
    <citation type="submission" date="2015-01" db="EMBL/GenBank/DDBJ databases">
        <title>Genome Assembly of Bacillus badius MTCC 1458.</title>
        <authorList>
            <person name="Verma A."/>
            <person name="Khatri I."/>
            <person name="Mual P."/>
            <person name="Subramanian S."/>
            <person name="Krishnamurthi S."/>
        </authorList>
    </citation>
    <scope>NUCLEOTIDE SEQUENCE [LARGE SCALE GENOMIC DNA]</scope>
    <source>
        <strain evidence="7 8">MTCC 1458</strain>
    </source>
</reference>
<keyword evidence="2" id="KW-0645">Protease</keyword>
<evidence type="ECO:0000256" key="5">
    <source>
        <dbReference type="SAM" id="SignalP"/>
    </source>
</evidence>
<comment type="caution">
    <text evidence="7">The sequence shown here is derived from an EMBL/GenBank/DDBJ whole genome shotgun (WGS) entry which is preliminary data.</text>
</comment>
<evidence type="ECO:0000256" key="1">
    <source>
        <dbReference type="ARBA" id="ARBA00007074"/>
    </source>
</evidence>